<dbReference type="Pfam" id="PF02566">
    <property type="entry name" value="OsmC"/>
    <property type="match status" value="1"/>
</dbReference>
<sequence length="143" mass="15299">MSTQVKELLYTGRTRTTGVLQARARSADGRLDVELSAPGSGGRGTNPEQMLAAGWSACFVLSMNLIAQKRGLSLPEDTSVDAEVDLCNTEGNYDGRFFIRARFTVGLPGMDQGVAREIVDAAHDTCPYAEATRGNVDVTITLS</sequence>
<proteinExistence type="inferred from homology"/>
<dbReference type="InterPro" id="IPR003718">
    <property type="entry name" value="OsmC/Ohr_fam"/>
</dbReference>
<gene>
    <name evidence="2" type="ORF">KEF29_17480</name>
</gene>
<protein>
    <submittedName>
        <fullName evidence="2">Organic hydroperoxide resistance protein</fullName>
    </submittedName>
</protein>
<dbReference type="Gene3D" id="2.20.25.10">
    <property type="match status" value="1"/>
</dbReference>
<comment type="similarity">
    <text evidence="1">Belongs to the OsmC/Ohr family.</text>
</comment>
<dbReference type="NCBIfam" id="TIGR03561">
    <property type="entry name" value="organ_hyd_perox"/>
    <property type="match status" value="1"/>
</dbReference>
<comment type="caution">
    <text evidence="2">The sequence shown here is derived from an EMBL/GenBank/DDBJ whole genome shotgun (WGS) entry which is preliminary data.</text>
</comment>
<evidence type="ECO:0000313" key="2">
    <source>
        <dbReference type="EMBL" id="MBR8640532.1"/>
    </source>
</evidence>
<dbReference type="InterPro" id="IPR036102">
    <property type="entry name" value="OsmC/Ohrsf"/>
</dbReference>
<organism evidence="2 3">
    <name type="scientific">Streptomyces tuirus</name>
    <dbReference type="NCBI Taxonomy" id="68278"/>
    <lineage>
        <taxon>Bacteria</taxon>
        <taxon>Bacillati</taxon>
        <taxon>Actinomycetota</taxon>
        <taxon>Actinomycetes</taxon>
        <taxon>Kitasatosporales</taxon>
        <taxon>Streptomycetaceae</taxon>
        <taxon>Streptomyces</taxon>
    </lineage>
</organism>
<keyword evidence="3" id="KW-1185">Reference proteome</keyword>
<dbReference type="InterPro" id="IPR019953">
    <property type="entry name" value="OHR"/>
</dbReference>
<dbReference type="SUPFAM" id="SSF82784">
    <property type="entry name" value="OsmC-like"/>
    <property type="match status" value="1"/>
</dbReference>
<evidence type="ECO:0000256" key="1">
    <source>
        <dbReference type="ARBA" id="ARBA00007378"/>
    </source>
</evidence>
<name>A0A941J1Q2_9ACTN</name>
<evidence type="ECO:0000313" key="3">
    <source>
        <dbReference type="Proteomes" id="UP000682308"/>
    </source>
</evidence>
<dbReference type="PANTHER" id="PTHR33797:SF2">
    <property type="entry name" value="ORGANIC HYDROPEROXIDE RESISTANCE PROTEIN-LIKE"/>
    <property type="match status" value="1"/>
</dbReference>
<dbReference type="AlphaFoldDB" id="A0A941J1Q2"/>
<dbReference type="PANTHER" id="PTHR33797">
    <property type="entry name" value="ORGANIC HYDROPEROXIDE RESISTANCE PROTEIN-LIKE"/>
    <property type="match status" value="1"/>
</dbReference>
<dbReference type="InterPro" id="IPR015946">
    <property type="entry name" value="KH_dom-like_a/b"/>
</dbReference>
<dbReference type="Proteomes" id="UP000682308">
    <property type="component" value="Unassembled WGS sequence"/>
</dbReference>
<accession>A0A941J1Q2</accession>
<dbReference type="EMBL" id="JAGTPG010000002">
    <property type="protein sequence ID" value="MBR8640532.1"/>
    <property type="molecule type" value="Genomic_DNA"/>
</dbReference>
<reference evidence="2 3" key="1">
    <citation type="submission" date="2021-04" db="EMBL/GenBank/DDBJ databases">
        <title>Characterization of the biosynthetic gene cluster of new lipopeptides with antitumor activity in the genome of the marine Streptomyces PHM034.</title>
        <authorList>
            <person name="Ceniceros A."/>
            <person name="Canedo L."/>
            <person name="Mendez C."/>
            <person name="Olano C."/>
            <person name="Schleissner C."/>
            <person name="Cuevas C."/>
            <person name="De La Calle F."/>
            <person name="Salas J.A."/>
        </authorList>
    </citation>
    <scope>NUCLEOTIDE SEQUENCE [LARGE SCALE GENOMIC DNA]</scope>
    <source>
        <strain evidence="2 3">PHM034</strain>
    </source>
</reference>
<dbReference type="GO" id="GO:0006979">
    <property type="term" value="P:response to oxidative stress"/>
    <property type="evidence" value="ECO:0007669"/>
    <property type="project" value="InterPro"/>
</dbReference>
<dbReference type="Gene3D" id="3.30.300.20">
    <property type="match status" value="1"/>
</dbReference>